<dbReference type="STRING" id="1410606.T478_1485"/>
<dbReference type="KEGG" id="nbv:T478_1485"/>
<evidence type="ECO:0000313" key="6">
    <source>
        <dbReference type="EMBL" id="AJA92550.1"/>
    </source>
</evidence>
<dbReference type="PRINTS" id="PR00153">
    <property type="entry name" value="CSAPPISMRASE"/>
</dbReference>
<proteinExistence type="predicted"/>
<evidence type="ECO:0000259" key="5">
    <source>
        <dbReference type="PROSITE" id="PS50072"/>
    </source>
</evidence>
<dbReference type="InterPro" id="IPR002130">
    <property type="entry name" value="Cyclophilin-type_PPIase_dom"/>
</dbReference>
<dbReference type="NCBIfam" id="NF041770">
    <property type="entry name" value="CFI_box_CTERM"/>
    <property type="match status" value="1"/>
</dbReference>
<dbReference type="PROSITE" id="PS00170">
    <property type="entry name" value="CSA_PPIASE_1"/>
    <property type="match status" value="1"/>
</dbReference>
<dbReference type="AlphaFoldDB" id="A0A0A7V7B3"/>
<dbReference type="OrthoDB" id="12184at2157"/>
<dbReference type="EMBL" id="LXWN01000002">
    <property type="protein sequence ID" value="PTL87269.1"/>
    <property type="molecule type" value="Genomic_DNA"/>
</dbReference>
<dbReference type="GeneID" id="24817350"/>
<dbReference type="InterPro" id="IPR029000">
    <property type="entry name" value="Cyclophilin-like_dom_sf"/>
</dbReference>
<keyword evidence="3 6" id="KW-0413">Isomerase</keyword>
<dbReference type="SUPFAM" id="SSF50891">
    <property type="entry name" value="Cyclophilin-like"/>
    <property type="match status" value="1"/>
</dbReference>
<evidence type="ECO:0000256" key="3">
    <source>
        <dbReference type="ARBA" id="ARBA00023235"/>
    </source>
</evidence>
<dbReference type="GO" id="GO:0003755">
    <property type="term" value="F:peptidyl-prolyl cis-trans isomerase activity"/>
    <property type="evidence" value="ECO:0007669"/>
    <property type="project" value="UniProtKB-KW"/>
</dbReference>
<dbReference type="Pfam" id="PF00160">
    <property type="entry name" value="Pro_isomerase"/>
    <property type="match status" value="1"/>
</dbReference>
<dbReference type="Gene3D" id="2.40.100.10">
    <property type="entry name" value="Cyclophilin-like"/>
    <property type="match status" value="1"/>
</dbReference>
<keyword evidence="4" id="KW-1133">Transmembrane helix</keyword>
<reference evidence="6 8" key="1">
    <citation type="journal article" date="2015" name="Proc. Natl. Acad. Sci. U.S.A.">
        <title>Genomic and proteomic characterization of "Candidatus Nitrosopelagicus brevis": An ammonia-oxidizing archaeon from the open ocean.</title>
        <authorList>
            <person name="Santoro A.E."/>
            <person name="Dupont C.L."/>
            <person name="Richter R.A."/>
            <person name="Craig M.T."/>
            <person name="Carini P."/>
            <person name="McIlvin M.R."/>
            <person name="Yang Y."/>
            <person name="Orsi W.D."/>
            <person name="Moran D.M."/>
            <person name="Saito M.A."/>
        </authorList>
    </citation>
    <scope>NUCLEOTIDE SEQUENCE [LARGE SCALE GENOMIC DNA]</scope>
    <source>
        <strain evidence="6">CN25</strain>
        <strain evidence="8">V2</strain>
    </source>
</reference>
<organism evidence="6 8">
    <name type="scientific">Candidatus Nitrosopelagicus brevis</name>
    <dbReference type="NCBI Taxonomy" id="1410606"/>
    <lineage>
        <taxon>Archaea</taxon>
        <taxon>Nitrososphaerota</taxon>
    </lineage>
</organism>
<name>A0A0A7V7B3_9ARCH</name>
<keyword evidence="4" id="KW-0472">Membrane</keyword>
<gene>
    <name evidence="7" type="ORF">A7X95_05015</name>
    <name evidence="6" type="ORF">T478_1485</name>
</gene>
<evidence type="ECO:0000313" key="8">
    <source>
        <dbReference type="Proteomes" id="UP000030944"/>
    </source>
</evidence>
<evidence type="ECO:0000313" key="9">
    <source>
        <dbReference type="Proteomes" id="UP000241022"/>
    </source>
</evidence>
<dbReference type="Proteomes" id="UP000030944">
    <property type="component" value="Chromosome"/>
</dbReference>
<dbReference type="RefSeq" id="WP_048106545.1">
    <property type="nucleotide sequence ID" value="NZ_CP007026.1"/>
</dbReference>
<accession>A0A0A7V7B3</accession>
<dbReference type="InterPro" id="IPR044666">
    <property type="entry name" value="Cyclophilin_A-like"/>
</dbReference>
<dbReference type="Proteomes" id="UP000241022">
    <property type="component" value="Unassembled WGS sequence"/>
</dbReference>
<dbReference type="InterPro" id="IPR020892">
    <property type="entry name" value="Cyclophilin-type_PPIase_CS"/>
</dbReference>
<evidence type="ECO:0000256" key="1">
    <source>
        <dbReference type="ARBA" id="ARBA00013194"/>
    </source>
</evidence>
<dbReference type="EC" id="5.2.1.8" evidence="1"/>
<keyword evidence="9" id="KW-1185">Reference proteome</keyword>
<feature type="transmembrane region" description="Helical" evidence="4">
    <location>
        <begin position="504"/>
        <end position="530"/>
    </location>
</feature>
<dbReference type="Gene3D" id="3.40.1000.10">
    <property type="entry name" value="Mog1/PsbP, alpha/beta/alpha sandwich"/>
    <property type="match status" value="1"/>
</dbReference>
<keyword evidence="4" id="KW-0812">Transmembrane</keyword>
<dbReference type="HOGENOM" id="CLU_548159_0_0_2"/>
<dbReference type="EMBL" id="CP007026">
    <property type="protein sequence ID" value="AJA92550.1"/>
    <property type="molecule type" value="Genomic_DNA"/>
</dbReference>
<keyword evidence="2" id="KW-0697">Rotamase</keyword>
<reference evidence="7" key="2">
    <citation type="submission" date="2016-05" db="EMBL/GenBank/DDBJ databases">
        <authorList>
            <person name="Lavstsen T."/>
            <person name="Jespersen J.S."/>
        </authorList>
    </citation>
    <scope>NUCLEOTIDE SEQUENCE [LARGE SCALE GENOMIC DNA]</scope>
    <source>
        <strain evidence="7">U25</strain>
    </source>
</reference>
<dbReference type="InterPro" id="IPR049886">
    <property type="entry name" value="CFI_box_CTERM_dom"/>
</dbReference>
<evidence type="ECO:0000256" key="4">
    <source>
        <dbReference type="SAM" id="Phobius"/>
    </source>
</evidence>
<evidence type="ECO:0000313" key="7">
    <source>
        <dbReference type="EMBL" id="PTL87269.1"/>
    </source>
</evidence>
<dbReference type="PANTHER" id="PTHR45625:SF4">
    <property type="entry name" value="PEPTIDYLPROLYL ISOMERASE DOMAIN AND WD REPEAT-CONTAINING PROTEIN 1"/>
    <property type="match status" value="1"/>
</dbReference>
<dbReference type="PANTHER" id="PTHR45625">
    <property type="entry name" value="PEPTIDYL-PROLYL CIS-TRANS ISOMERASE-RELATED"/>
    <property type="match status" value="1"/>
</dbReference>
<protein>
    <recommendedName>
        <fullName evidence="1">peptidylprolyl isomerase</fullName>
        <ecNumber evidence="1">5.2.1.8</ecNumber>
    </recommendedName>
</protein>
<dbReference type="GO" id="GO:0006457">
    <property type="term" value="P:protein folding"/>
    <property type="evidence" value="ECO:0007669"/>
    <property type="project" value="InterPro"/>
</dbReference>
<reference evidence="7 9" key="3">
    <citation type="submission" date="2018-04" db="EMBL/GenBank/DDBJ databases">
        <title>Transcriptomics of ammonia oxidizing archaea.</title>
        <authorList>
            <person name="Carini P."/>
        </authorList>
    </citation>
    <scope>NUCLEOTIDE SEQUENCE [LARGE SCALE GENOMIC DNA]</scope>
    <source>
        <strain evidence="7 9">U25</strain>
    </source>
</reference>
<dbReference type="CDD" id="cd00317">
    <property type="entry name" value="cyclophilin"/>
    <property type="match status" value="1"/>
</dbReference>
<feature type="domain" description="PPIase cyclophilin-type" evidence="5">
    <location>
        <begin position="29"/>
        <end position="177"/>
    </location>
</feature>
<dbReference type="PROSITE" id="PS50072">
    <property type="entry name" value="CSA_PPIASE_2"/>
    <property type="match status" value="1"/>
</dbReference>
<evidence type="ECO:0000256" key="2">
    <source>
        <dbReference type="ARBA" id="ARBA00023110"/>
    </source>
</evidence>
<sequence>MNKKFFFLPLILLIIVTTPQAFGEYEDTIVVLETDSGRLIIEFFPQFAPNHVENFVTLSEDGFYTGTIFHRIIEGFMIQGGDPKSADSSVSMSEWGTGDPGYSIDAEFNSIEHKRGIVSMARSSDPNSGGSQFFIVHKDSNFLDGQYTVFGRILTNESFETLDRIATMNTAPNDQPMDAWRAIIKNVQVIDRSELSNLPEYVTPVTTDEGNALIAPTTSQPNSFPEFGISFTSPAGWIVQTPPPSGSSPDIVVVGSKTSTSAPAVSFAITRQDVTIEEAINGLRQQVTPMIETGALSIVSETGTQIKGNDAYLLKAIGHFENREGIEMNIGFSTLLIKVDDMFYTVQYTNNLESHDRQSDYFDDIVNSIEFSNIDFAKVPVGDEADLTNPDLKNDPDGSGGYAGTLQTEEEGGGCLIATAAFGSEMAPQVQFLREIRDNTVMNTQSGATFMTGFNQFYYSFSPYVADYERENPVFKEAVKVTLTPMLTSLTLLNYVQVDTEEEMLGYGIGIILLNIGMYFVAPAAAIIAINKKLRQQ</sequence>